<dbReference type="InterPro" id="IPR011250">
    <property type="entry name" value="OMP/PagP_B-barrel"/>
</dbReference>
<evidence type="ECO:0000313" key="5">
    <source>
        <dbReference type="Proteomes" id="UP000013165"/>
    </source>
</evidence>
<evidence type="ECO:0000256" key="2">
    <source>
        <dbReference type="ARBA" id="ARBA00023114"/>
    </source>
</evidence>
<name>N6WN62_9GAMM</name>
<dbReference type="AlphaFoldDB" id="N6WN62"/>
<evidence type="ECO:0000259" key="3">
    <source>
        <dbReference type="Pfam" id="PF01389"/>
    </source>
</evidence>
<proteinExistence type="inferred from homology"/>
<dbReference type="Proteomes" id="UP000013165">
    <property type="component" value="Unassembled WGS sequence"/>
</dbReference>
<dbReference type="Gene3D" id="2.40.160.20">
    <property type="match status" value="1"/>
</dbReference>
<organism evidence="4 5">
    <name type="scientific">Marinobacter nanhaiticus D15-8W</name>
    <dbReference type="NCBI Taxonomy" id="626887"/>
    <lineage>
        <taxon>Bacteria</taxon>
        <taxon>Pseudomonadati</taxon>
        <taxon>Pseudomonadota</taxon>
        <taxon>Gammaproteobacteria</taxon>
        <taxon>Pseudomonadales</taxon>
        <taxon>Marinobacteraceae</taxon>
        <taxon>Marinobacter</taxon>
    </lineage>
</organism>
<dbReference type="SUPFAM" id="SSF56925">
    <property type="entry name" value="OMPA-like"/>
    <property type="match status" value="1"/>
</dbReference>
<dbReference type="STRING" id="626887.J057_16150"/>
<dbReference type="HOGENOM" id="CLU_1208635_0_0_6"/>
<dbReference type="EMBL" id="APLQ01000014">
    <property type="protein sequence ID" value="ENO12946.1"/>
    <property type="molecule type" value="Genomic_DNA"/>
</dbReference>
<comment type="similarity">
    <text evidence="1">Belongs to the outer membrane OOP (TC 1.B.6) superfamily. OmpA family.</text>
</comment>
<evidence type="ECO:0000313" key="4">
    <source>
        <dbReference type="EMBL" id="ENO12946.1"/>
    </source>
</evidence>
<keyword evidence="2" id="KW-0812">Transmembrane</keyword>
<dbReference type="PATRIC" id="fig|626887.3.peg.3227"/>
<dbReference type="InterPro" id="IPR000498">
    <property type="entry name" value="OmpA-like_TM_dom"/>
</dbReference>
<dbReference type="GO" id="GO:0046930">
    <property type="term" value="C:pore complex"/>
    <property type="evidence" value="ECO:0007669"/>
    <property type="project" value="UniProtKB-KW"/>
</dbReference>
<keyword evidence="2" id="KW-0406">Ion transport</keyword>
<reference evidence="4 5" key="1">
    <citation type="journal article" date="2013" name="Genome Announc.">
        <title>Genome Sequence of the Polycyclic Aromatic Hydrocarbon-Degrading Bacterium Strain Marinobacter nanhaiticus D15-8WT.</title>
        <authorList>
            <person name="Cui Z."/>
            <person name="Gao W."/>
            <person name="Li Q."/>
            <person name="Xu G."/>
            <person name="Zheng L."/>
        </authorList>
    </citation>
    <scope>NUCLEOTIDE SEQUENCE [LARGE SCALE GENOMIC DNA]</scope>
    <source>
        <strain evidence="4 5">D15-8W</strain>
    </source>
</reference>
<keyword evidence="2" id="KW-0813">Transport</keyword>
<protein>
    <recommendedName>
        <fullName evidence="3">Outer membrane protein OmpA-like transmembrane domain-containing protein</fullName>
    </recommendedName>
</protein>
<sequence>MKGVLVLAGFLVAGPVVAGDGFYLGAGLGAGLVGASLEEGTVGGGDEVLGGRLLESETRNYDFENEQTFAYRLFAGYAWNEYLALELAWFDYGETDVTNRFELTFSDGSQAWGREDFELNTQGASLTSVLSYPLAEDLSIFGRLGAAWTKQTQTYHHEALELDIADDSVRNLGSEAWTEEVDDTHIDIAYGLGATYQFSGSWAARLEANGVELENGRVFDATFSVVYRL</sequence>
<comment type="caution">
    <text evidence="4">The sequence shown here is derived from an EMBL/GenBank/DDBJ whole genome shotgun (WGS) entry which is preliminary data.</text>
</comment>
<gene>
    <name evidence="4" type="ORF">J057_16150</name>
</gene>
<dbReference type="GO" id="GO:0009279">
    <property type="term" value="C:cell outer membrane"/>
    <property type="evidence" value="ECO:0007669"/>
    <property type="project" value="InterPro"/>
</dbReference>
<evidence type="ECO:0000256" key="1">
    <source>
        <dbReference type="ARBA" id="ARBA00005710"/>
    </source>
</evidence>
<keyword evidence="2" id="KW-0626">Porin</keyword>
<dbReference type="GO" id="GO:0015288">
    <property type="term" value="F:porin activity"/>
    <property type="evidence" value="ECO:0007669"/>
    <property type="project" value="UniProtKB-KW"/>
</dbReference>
<dbReference type="Pfam" id="PF01389">
    <property type="entry name" value="OmpA_membrane"/>
    <property type="match status" value="1"/>
</dbReference>
<accession>N6WN62</accession>
<dbReference type="OrthoDB" id="9805832at2"/>
<keyword evidence="5" id="KW-1185">Reference proteome</keyword>
<dbReference type="RefSeq" id="WP_004581171.1">
    <property type="nucleotide sequence ID" value="NZ_AP028878.1"/>
</dbReference>
<feature type="domain" description="Outer membrane protein OmpA-like transmembrane" evidence="3">
    <location>
        <begin position="20"/>
        <end position="207"/>
    </location>
</feature>